<gene>
    <name evidence="2" type="primary">holB</name>
    <name evidence="2" type="ORF">FYJ78_01025</name>
</gene>
<sequence>METDWKTIIGHSSQKEQLRTMMQEGRLPHALLFTGPDGIGKKRMARALAAAILCGAGNDPCGRCESCRAMQAGSHPDYYEILPESRGKSASVIRIDQIRAMQTIASRYPILSGSRVVLIDEAERMNEAAANSLLKTLEEPEGPVTFILITSARGSLPDTIVSRCMPVAFGMLPRGDMAAALRAKGIQPDEADELAVLSDGSLGRAEVLCEHGGLSLRNDALSFLEQLDTMDMEEVWRQGKEKGEMDRERLLEWLLYLNMLLRDLLVLHEDGGSPLIYHQDCRQRLLDLLPRFAEHRIFSLLAEVRGLQRRLQANVNLRLQTEGFLIRMRDLT</sequence>
<dbReference type="InterPro" id="IPR050238">
    <property type="entry name" value="DNA_Rep/Repair_Clamp_Loader"/>
</dbReference>
<dbReference type="EC" id="2.7.7.7" evidence="2"/>
<accession>A0A6I2UVW1</accession>
<protein>
    <submittedName>
        <fullName evidence="2">DNA polymerase III subunit delta</fullName>
        <ecNumber evidence="2">2.7.7.7</ecNumber>
    </submittedName>
</protein>
<name>A0A6I2UVW1_9FIRM</name>
<dbReference type="Gene3D" id="3.40.50.300">
    <property type="entry name" value="P-loop containing nucleotide triphosphate hydrolases"/>
    <property type="match status" value="1"/>
</dbReference>
<proteinExistence type="predicted"/>
<comment type="caution">
    <text evidence="2">The sequence shown here is derived from an EMBL/GenBank/DDBJ whole genome shotgun (WGS) entry which is preliminary data.</text>
</comment>
<dbReference type="InterPro" id="IPR003593">
    <property type="entry name" value="AAA+_ATPase"/>
</dbReference>
<evidence type="ECO:0000313" key="3">
    <source>
        <dbReference type="Proteomes" id="UP000430222"/>
    </source>
</evidence>
<dbReference type="Pfam" id="PF13177">
    <property type="entry name" value="DNA_pol3_delta2"/>
    <property type="match status" value="1"/>
</dbReference>
<dbReference type="Proteomes" id="UP000430222">
    <property type="component" value="Unassembled WGS sequence"/>
</dbReference>
<organism evidence="2 3">
    <name type="scientific">Selenomonas montiformis</name>
    <dbReference type="NCBI Taxonomy" id="2652285"/>
    <lineage>
        <taxon>Bacteria</taxon>
        <taxon>Bacillati</taxon>
        <taxon>Bacillota</taxon>
        <taxon>Negativicutes</taxon>
        <taxon>Selenomonadales</taxon>
        <taxon>Selenomonadaceae</taxon>
        <taxon>Selenomonas</taxon>
    </lineage>
</organism>
<dbReference type="EMBL" id="VUNL01000001">
    <property type="protein sequence ID" value="MSV23791.1"/>
    <property type="molecule type" value="Genomic_DNA"/>
</dbReference>
<keyword evidence="2" id="KW-0548">Nucleotidyltransferase</keyword>
<dbReference type="AlphaFoldDB" id="A0A6I2UVW1"/>
<reference evidence="2 3" key="1">
    <citation type="submission" date="2019-08" db="EMBL/GenBank/DDBJ databases">
        <title>In-depth cultivation of the pig gut microbiome towards novel bacterial diversity and tailored functional studies.</title>
        <authorList>
            <person name="Wylensek D."/>
            <person name="Hitch T.C.A."/>
            <person name="Clavel T."/>
        </authorList>
    </citation>
    <scope>NUCLEOTIDE SEQUENCE [LARGE SCALE GENOMIC DNA]</scope>
    <source>
        <strain evidence="3">WCA-380-WT-3B3</strain>
    </source>
</reference>
<dbReference type="PANTHER" id="PTHR11669:SF8">
    <property type="entry name" value="DNA POLYMERASE III SUBUNIT DELTA"/>
    <property type="match status" value="1"/>
</dbReference>
<keyword evidence="2" id="KW-0808">Transferase</keyword>
<feature type="domain" description="AAA+ ATPase" evidence="1">
    <location>
        <begin position="27"/>
        <end position="193"/>
    </location>
</feature>
<dbReference type="PANTHER" id="PTHR11669">
    <property type="entry name" value="REPLICATION FACTOR C / DNA POLYMERASE III GAMMA-TAU SUBUNIT"/>
    <property type="match status" value="1"/>
</dbReference>
<dbReference type="SMART" id="SM00382">
    <property type="entry name" value="AAA"/>
    <property type="match status" value="1"/>
</dbReference>
<dbReference type="NCBIfam" id="TIGR00678">
    <property type="entry name" value="holB"/>
    <property type="match status" value="1"/>
</dbReference>
<keyword evidence="3" id="KW-1185">Reference proteome</keyword>
<dbReference type="SUPFAM" id="SSF52540">
    <property type="entry name" value="P-loop containing nucleoside triphosphate hydrolases"/>
    <property type="match status" value="1"/>
</dbReference>
<dbReference type="GO" id="GO:0003887">
    <property type="term" value="F:DNA-directed DNA polymerase activity"/>
    <property type="evidence" value="ECO:0007669"/>
    <property type="project" value="UniProtKB-EC"/>
</dbReference>
<dbReference type="InterPro" id="IPR004622">
    <property type="entry name" value="DNA_pol_HolB"/>
</dbReference>
<dbReference type="GO" id="GO:0008408">
    <property type="term" value="F:3'-5' exonuclease activity"/>
    <property type="evidence" value="ECO:0007669"/>
    <property type="project" value="InterPro"/>
</dbReference>
<evidence type="ECO:0000259" key="1">
    <source>
        <dbReference type="SMART" id="SM00382"/>
    </source>
</evidence>
<dbReference type="GO" id="GO:0006261">
    <property type="term" value="P:DNA-templated DNA replication"/>
    <property type="evidence" value="ECO:0007669"/>
    <property type="project" value="TreeGrafter"/>
</dbReference>
<dbReference type="RefSeq" id="WP_154619639.1">
    <property type="nucleotide sequence ID" value="NZ_VUNL01000001.1"/>
</dbReference>
<dbReference type="InterPro" id="IPR027417">
    <property type="entry name" value="P-loop_NTPase"/>
</dbReference>
<evidence type="ECO:0000313" key="2">
    <source>
        <dbReference type="EMBL" id="MSV23791.1"/>
    </source>
</evidence>